<sequence length="29" mass="3186">MLTSRKRTQYKSDCAISFCGGAGPFLSFL</sequence>
<evidence type="ECO:0000313" key="2">
    <source>
        <dbReference type="Proteomes" id="UP000006729"/>
    </source>
</evidence>
<dbReference type="EMBL" id="CM009291">
    <property type="protein sequence ID" value="RQO86600.1"/>
    <property type="molecule type" value="Genomic_DNA"/>
</dbReference>
<name>A0A3N7EQA4_POPTR</name>
<dbReference type="Proteomes" id="UP000006729">
    <property type="component" value="Chromosome 2"/>
</dbReference>
<proteinExistence type="predicted"/>
<accession>A0A3N7EQA4</accession>
<protein>
    <submittedName>
        <fullName evidence="1">Uncharacterized protein</fullName>
    </submittedName>
</protein>
<evidence type="ECO:0000313" key="1">
    <source>
        <dbReference type="EMBL" id="RQO86600.1"/>
    </source>
</evidence>
<gene>
    <name evidence="1" type="ORF">POPTR_002G065150</name>
</gene>
<dbReference type="InParanoid" id="A0A3N7EQA4"/>
<dbReference type="AlphaFoldDB" id="A0A3N7EQA4"/>
<keyword evidence="2" id="KW-1185">Reference proteome</keyword>
<reference evidence="1 2" key="1">
    <citation type="journal article" date="2006" name="Science">
        <title>The genome of black cottonwood, Populus trichocarpa (Torr. &amp; Gray).</title>
        <authorList>
            <person name="Tuskan G.A."/>
            <person name="Difazio S."/>
            <person name="Jansson S."/>
            <person name="Bohlmann J."/>
            <person name="Grigoriev I."/>
            <person name="Hellsten U."/>
            <person name="Putnam N."/>
            <person name="Ralph S."/>
            <person name="Rombauts S."/>
            <person name="Salamov A."/>
            <person name="Schein J."/>
            <person name="Sterck L."/>
            <person name="Aerts A."/>
            <person name="Bhalerao R.R."/>
            <person name="Bhalerao R.P."/>
            <person name="Blaudez D."/>
            <person name="Boerjan W."/>
            <person name="Brun A."/>
            <person name="Brunner A."/>
            <person name="Busov V."/>
            <person name="Campbell M."/>
            <person name="Carlson J."/>
            <person name="Chalot M."/>
            <person name="Chapman J."/>
            <person name="Chen G.L."/>
            <person name="Cooper D."/>
            <person name="Coutinho P.M."/>
            <person name="Couturier J."/>
            <person name="Covert S."/>
            <person name="Cronk Q."/>
            <person name="Cunningham R."/>
            <person name="Davis J."/>
            <person name="Degroeve S."/>
            <person name="Dejardin A."/>
            <person name="Depamphilis C."/>
            <person name="Detter J."/>
            <person name="Dirks B."/>
            <person name="Dubchak I."/>
            <person name="Duplessis S."/>
            <person name="Ehlting J."/>
            <person name="Ellis B."/>
            <person name="Gendler K."/>
            <person name="Goodstein D."/>
            <person name="Gribskov M."/>
            <person name="Grimwood J."/>
            <person name="Groover A."/>
            <person name="Gunter L."/>
            <person name="Hamberger B."/>
            <person name="Heinze B."/>
            <person name="Helariutta Y."/>
            <person name="Henrissat B."/>
            <person name="Holligan D."/>
            <person name="Holt R."/>
            <person name="Huang W."/>
            <person name="Islam-Faridi N."/>
            <person name="Jones S."/>
            <person name="Jones-Rhoades M."/>
            <person name="Jorgensen R."/>
            <person name="Joshi C."/>
            <person name="Kangasjarvi J."/>
            <person name="Karlsson J."/>
            <person name="Kelleher C."/>
            <person name="Kirkpatrick R."/>
            <person name="Kirst M."/>
            <person name="Kohler A."/>
            <person name="Kalluri U."/>
            <person name="Larimer F."/>
            <person name="Leebens-Mack J."/>
            <person name="Leple J.C."/>
            <person name="Locascio P."/>
            <person name="Lou Y."/>
            <person name="Lucas S."/>
            <person name="Martin F."/>
            <person name="Montanini B."/>
            <person name="Napoli C."/>
            <person name="Nelson D.R."/>
            <person name="Nelson C."/>
            <person name="Nieminen K."/>
            <person name="Nilsson O."/>
            <person name="Pereda V."/>
            <person name="Peter G."/>
            <person name="Philippe R."/>
            <person name="Pilate G."/>
            <person name="Poliakov A."/>
            <person name="Razumovskaya J."/>
            <person name="Richardson P."/>
            <person name="Rinaldi C."/>
            <person name="Ritland K."/>
            <person name="Rouze P."/>
            <person name="Ryaboy D."/>
            <person name="Schmutz J."/>
            <person name="Schrader J."/>
            <person name="Segerman B."/>
            <person name="Shin H."/>
            <person name="Siddiqui A."/>
            <person name="Sterky F."/>
            <person name="Terry A."/>
            <person name="Tsai C.J."/>
            <person name="Uberbacher E."/>
            <person name="Unneberg P."/>
            <person name="Vahala J."/>
            <person name="Wall K."/>
            <person name="Wessler S."/>
            <person name="Yang G."/>
            <person name="Yin T."/>
            <person name="Douglas C."/>
            <person name="Marra M."/>
            <person name="Sandberg G."/>
            <person name="Van de Peer Y."/>
            <person name="Rokhsar D."/>
        </authorList>
    </citation>
    <scope>NUCLEOTIDE SEQUENCE [LARGE SCALE GENOMIC DNA]</scope>
    <source>
        <strain evidence="2">cv. Nisqually</strain>
    </source>
</reference>
<organism evidence="1 2">
    <name type="scientific">Populus trichocarpa</name>
    <name type="common">Western balsam poplar</name>
    <name type="synonym">Populus balsamifera subsp. trichocarpa</name>
    <dbReference type="NCBI Taxonomy" id="3694"/>
    <lineage>
        <taxon>Eukaryota</taxon>
        <taxon>Viridiplantae</taxon>
        <taxon>Streptophyta</taxon>
        <taxon>Embryophyta</taxon>
        <taxon>Tracheophyta</taxon>
        <taxon>Spermatophyta</taxon>
        <taxon>Magnoliopsida</taxon>
        <taxon>eudicotyledons</taxon>
        <taxon>Gunneridae</taxon>
        <taxon>Pentapetalae</taxon>
        <taxon>rosids</taxon>
        <taxon>fabids</taxon>
        <taxon>Malpighiales</taxon>
        <taxon>Salicaceae</taxon>
        <taxon>Saliceae</taxon>
        <taxon>Populus</taxon>
    </lineage>
</organism>